<reference evidence="2" key="1">
    <citation type="submission" date="2020-08" db="EMBL/GenBank/DDBJ databases">
        <title>Genome public.</title>
        <authorList>
            <person name="Liu C."/>
            <person name="Sun Q."/>
        </authorList>
    </citation>
    <scope>NUCLEOTIDE SEQUENCE</scope>
    <source>
        <strain evidence="2">BX7</strain>
    </source>
</reference>
<keyword evidence="3" id="KW-1185">Reference proteome</keyword>
<dbReference type="RefSeq" id="WP_249301861.1">
    <property type="nucleotide sequence ID" value="NZ_JACRSP010000008.1"/>
</dbReference>
<gene>
    <name evidence="2" type="ORF">H8695_11455</name>
</gene>
<proteinExistence type="predicted"/>
<feature type="transmembrane region" description="Helical" evidence="1">
    <location>
        <begin position="48"/>
        <end position="74"/>
    </location>
</feature>
<accession>A0A926HVS8</accession>
<dbReference type="EMBL" id="JACRSP010000008">
    <property type="protein sequence ID" value="MBC8537305.1"/>
    <property type="molecule type" value="Genomic_DNA"/>
</dbReference>
<dbReference type="Proteomes" id="UP000620366">
    <property type="component" value="Unassembled WGS sequence"/>
</dbReference>
<evidence type="ECO:0000313" key="2">
    <source>
        <dbReference type="EMBL" id="MBC8537305.1"/>
    </source>
</evidence>
<protein>
    <submittedName>
        <fullName evidence="2">Uncharacterized protein</fullName>
    </submittedName>
</protein>
<evidence type="ECO:0000313" key="3">
    <source>
        <dbReference type="Proteomes" id="UP000620366"/>
    </source>
</evidence>
<keyword evidence="1" id="KW-0812">Transmembrane</keyword>
<organism evidence="2 3">
    <name type="scientific">Feifania hominis</name>
    <dbReference type="NCBI Taxonomy" id="2763660"/>
    <lineage>
        <taxon>Bacteria</taxon>
        <taxon>Bacillati</taxon>
        <taxon>Bacillota</taxon>
        <taxon>Clostridia</taxon>
        <taxon>Eubacteriales</taxon>
        <taxon>Feifaniaceae</taxon>
        <taxon>Feifania</taxon>
    </lineage>
</organism>
<feature type="transmembrane region" description="Helical" evidence="1">
    <location>
        <begin position="20"/>
        <end position="41"/>
    </location>
</feature>
<comment type="caution">
    <text evidence="2">The sequence shown here is derived from an EMBL/GenBank/DDBJ whole genome shotgun (WGS) entry which is preliminary data.</text>
</comment>
<feature type="transmembrane region" description="Helical" evidence="1">
    <location>
        <begin position="86"/>
        <end position="115"/>
    </location>
</feature>
<keyword evidence="1" id="KW-1133">Transmembrane helix</keyword>
<sequence>MEKGVVLFVKDKLVGALGGLGLVLWYLIGLVLLCIPLYFLNLPFWADALIILAILYLRGIGDVLTFVVWIWAFLSVLKMPLNRVSIVFYVTFAIFCFTSILPVIVNLVISIVQAFKECYMKRKS</sequence>
<dbReference type="AlphaFoldDB" id="A0A926HVS8"/>
<name>A0A926HVS8_9FIRM</name>
<evidence type="ECO:0000256" key="1">
    <source>
        <dbReference type="SAM" id="Phobius"/>
    </source>
</evidence>
<keyword evidence="1" id="KW-0472">Membrane</keyword>